<evidence type="ECO:0000256" key="3">
    <source>
        <dbReference type="ARBA" id="ARBA00022723"/>
    </source>
</evidence>
<protein>
    <submittedName>
        <fullName evidence="7">MBL fold metallo-hydrolase</fullName>
    </submittedName>
</protein>
<dbReference type="InterPro" id="IPR001279">
    <property type="entry name" value="Metallo-B-lactamas"/>
</dbReference>
<evidence type="ECO:0000256" key="4">
    <source>
        <dbReference type="ARBA" id="ARBA00022801"/>
    </source>
</evidence>
<dbReference type="PANTHER" id="PTHR42978">
    <property type="entry name" value="QUORUM-QUENCHING LACTONASE YTNP-RELATED-RELATED"/>
    <property type="match status" value="1"/>
</dbReference>
<gene>
    <name evidence="7" type="ORF">GCM10011514_28740</name>
</gene>
<dbReference type="InterPro" id="IPR036866">
    <property type="entry name" value="RibonucZ/Hydroxyglut_hydro"/>
</dbReference>
<evidence type="ECO:0000256" key="5">
    <source>
        <dbReference type="ARBA" id="ARBA00022833"/>
    </source>
</evidence>
<comment type="similarity">
    <text evidence="2">Belongs to the metallo-beta-lactamase superfamily.</text>
</comment>
<evidence type="ECO:0000313" key="7">
    <source>
        <dbReference type="EMBL" id="GGD62905.1"/>
    </source>
</evidence>
<proteinExistence type="inferred from homology"/>
<keyword evidence="5" id="KW-0862">Zinc</keyword>
<dbReference type="SMART" id="SM00849">
    <property type="entry name" value="Lactamase_B"/>
    <property type="match status" value="1"/>
</dbReference>
<evidence type="ECO:0000259" key="6">
    <source>
        <dbReference type="SMART" id="SM00849"/>
    </source>
</evidence>
<keyword evidence="4" id="KW-0378">Hydrolase</keyword>
<name>A0A916YUW1_9BACT</name>
<feature type="domain" description="Metallo-beta-lactamase" evidence="6">
    <location>
        <begin position="33"/>
        <end position="264"/>
    </location>
</feature>
<accession>A0A916YUW1</accession>
<reference evidence="7" key="1">
    <citation type="journal article" date="2014" name="Int. J. Syst. Evol. Microbiol.">
        <title>Complete genome sequence of Corynebacterium casei LMG S-19264T (=DSM 44701T), isolated from a smear-ripened cheese.</title>
        <authorList>
            <consortium name="US DOE Joint Genome Institute (JGI-PGF)"/>
            <person name="Walter F."/>
            <person name="Albersmeier A."/>
            <person name="Kalinowski J."/>
            <person name="Ruckert C."/>
        </authorList>
    </citation>
    <scope>NUCLEOTIDE SEQUENCE</scope>
    <source>
        <strain evidence="7">CGMCC 1.15958</strain>
    </source>
</reference>
<keyword evidence="8" id="KW-1185">Reference proteome</keyword>
<evidence type="ECO:0000256" key="2">
    <source>
        <dbReference type="ARBA" id="ARBA00007749"/>
    </source>
</evidence>
<dbReference type="PANTHER" id="PTHR42978:SF2">
    <property type="entry name" value="102 KBASES UNSTABLE REGION: FROM 1 TO 119443"/>
    <property type="match status" value="1"/>
</dbReference>
<organism evidence="7 8">
    <name type="scientific">Emticicia aquatilis</name>
    <dbReference type="NCBI Taxonomy" id="1537369"/>
    <lineage>
        <taxon>Bacteria</taxon>
        <taxon>Pseudomonadati</taxon>
        <taxon>Bacteroidota</taxon>
        <taxon>Cytophagia</taxon>
        <taxon>Cytophagales</taxon>
        <taxon>Leadbetterellaceae</taxon>
        <taxon>Emticicia</taxon>
    </lineage>
</organism>
<evidence type="ECO:0000256" key="1">
    <source>
        <dbReference type="ARBA" id="ARBA00001947"/>
    </source>
</evidence>
<dbReference type="AlphaFoldDB" id="A0A916YUW1"/>
<comment type="caution">
    <text evidence="7">The sequence shown here is derived from an EMBL/GenBank/DDBJ whole genome shotgun (WGS) entry which is preliminary data.</text>
</comment>
<reference evidence="7" key="2">
    <citation type="submission" date="2020-09" db="EMBL/GenBank/DDBJ databases">
        <authorList>
            <person name="Sun Q."/>
            <person name="Zhou Y."/>
        </authorList>
    </citation>
    <scope>NUCLEOTIDE SEQUENCE</scope>
    <source>
        <strain evidence="7">CGMCC 1.15958</strain>
    </source>
</reference>
<dbReference type="RefSeq" id="WP_188766798.1">
    <property type="nucleotide sequence ID" value="NZ_BMKK01000005.1"/>
</dbReference>
<dbReference type="EMBL" id="BMKK01000005">
    <property type="protein sequence ID" value="GGD62905.1"/>
    <property type="molecule type" value="Genomic_DNA"/>
</dbReference>
<dbReference type="InterPro" id="IPR051013">
    <property type="entry name" value="MBL_superfamily_lactonases"/>
</dbReference>
<dbReference type="Proteomes" id="UP000609064">
    <property type="component" value="Unassembled WGS sequence"/>
</dbReference>
<dbReference type="Gene3D" id="3.60.15.10">
    <property type="entry name" value="Ribonuclease Z/Hydroxyacylglutathione hydrolase-like"/>
    <property type="match status" value="1"/>
</dbReference>
<sequence length="282" mass="32666">MKEVKLYLGYAGYCEAKESHSIRGGANKGIKFHALFGLIQHPEQGWILYDTGYTKRFYECTRNYPNKIYANMTKVFVTEEDEIKNQLKHFNLKPNDIKHIIITHFHADHVAGLKDFDEATFYCSGAAFSQYNKISKFWAFSKAILKDLIPEDFEKRLKIIEDYGKLLNDEIFGKKYDLFGDDSLIIYDLPGHAAGQIGVELKTQKQQYFLIADACWNRKSYEQMLLPPSIVRLFFDSWQDFKDSLQKVNLFHKKFPEITIVPTHCSATTSALVSTHYDLDAL</sequence>
<dbReference type="GO" id="GO:0016787">
    <property type="term" value="F:hydrolase activity"/>
    <property type="evidence" value="ECO:0007669"/>
    <property type="project" value="UniProtKB-KW"/>
</dbReference>
<dbReference type="Pfam" id="PF00753">
    <property type="entry name" value="Lactamase_B"/>
    <property type="match status" value="1"/>
</dbReference>
<keyword evidence="3" id="KW-0479">Metal-binding</keyword>
<comment type="cofactor">
    <cofactor evidence="1">
        <name>Zn(2+)</name>
        <dbReference type="ChEBI" id="CHEBI:29105"/>
    </cofactor>
</comment>
<evidence type="ECO:0000313" key="8">
    <source>
        <dbReference type="Proteomes" id="UP000609064"/>
    </source>
</evidence>
<dbReference type="SUPFAM" id="SSF56281">
    <property type="entry name" value="Metallo-hydrolase/oxidoreductase"/>
    <property type="match status" value="1"/>
</dbReference>
<dbReference type="CDD" id="cd07730">
    <property type="entry name" value="metallo-hydrolase-like_MBL-fold"/>
    <property type="match status" value="1"/>
</dbReference>
<dbReference type="GO" id="GO:0046872">
    <property type="term" value="F:metal ion binding"/>
    <property type="evidence" value="ECO:0007669"/>
    <property type="project" value="UniProtKB-KW"/>
</dbReference>